<sequence>MGNGCSKAPYPRDDTIVNPEEKGQVDEPVEDTPVDPATKEQVKGDTNGAAFDPMVASQHEIIFGDELEKEMEELLKPAKLLRAGVELCGQLREKQLRGRIDQRTAQLTSEQLEGNELNQYVKALTTVIDAAKRVLRRELHVATELLALGESLMVLIYLSVTKGKERVNPQCTVWKKSLSVLRTLILPDNTLAHGLTFHVRVLELGVAACPALDTVQETVKG</sequence>
<comment type="caution">
    <text evidence="2">The sequence shown here is derived from an EMBL/GenBank/DDBJ whole genome shotgun (WGS) entry which is preliminary data.</text>
</comment>
<feature type="non-terminal residue" evidence="2">
    <location>
        <position position="221"/>
    </location>
</feature>
<evidence type="ECO:0000313" key="3">
    <source>
        <dbReference type="Proteomes" id="UP001190700"/>
    </source>
</evidence>
<reference evidence="2 3" key="1">
    <citation type="journal article" date="2015" name="Genome Biol. Evol.">
        <title>Comparative Genomics of a Bacterivorous Green Alga Reveals Evolutionary Causalities and Consequences of Phago-Mixotrophic Mode of Nutrition.</title>
        <authorList>
            <person name="Burns J.A."/>
            <person name="Paasch A."/>
            <person name="Narechania A."/>
            <person name="Kim E."/>
        </authorList>
    </citation>
    <scope>NUCLEOTIDE SEQUENCE [LARGE SCALE GENOMIC DNA]</scope>
    <source>
        <strain evidence="2 3">PLY_AMNH</strain>
    </source>
</reference>
<dbReference type="EMBL" id="LGRX02028250">
    <property type="protein sequence ID" value="KAK3248284.1"/>
    <property type="molecule type" value="Genomic_DNA"/>
</dbReference>
<evidence type="ECO:0000256" key="1">
    <source>
        <dbReference type="SAM" id="MobiDB-lite"/>
    </source>
</evidence>
<feature type="region of interest" description="Disordered" evidence="1">
    <location>
        <begin position="1"/>
        <end position="43"/>
    </location>
</feature>
<dbReference type="AlphaFoldDB" id="A0AAE0C5T7"/>
<protein>
    <submittedName>
        <fullName evidence="2">Uncharacterized protein</fullName>
    </submittedName>
</protein>
<name>A0AAE0C5T7_9CHLO</name>
<dbReference type="Proteomes" id="UP001190700">
    <property type="component" value="Unassembled WGS sequence"/>
</dbReference>
<evidence type="ECO:0000313" key="2">
    <source>
        <dbReference type="EMBL" id="KAK3248284.1"/>
    </source>
</evidence>
<accession>A0AAE0C5T7</accession>
<organism evidence="2 3">
    <name type="scientific">Cymbomonas tetramitiformis</name>
    <dbReference type="NCBI Taxonomy" id="36881"/>
    <lineage>
        <taxon>Eukaryota</taxon>
        <taxon>Viridiplantae</taxon>
        <taxon>Chlorophyta</taxon>
        <taxon>Pyramimonadophyceae</taxon>
        <taxon>Pyramimonadales</taxon>
        <taxon>Pyramimonadaceae</taxon>
        <taxon>Cymbomonas</taxon>
    </lineage>
</organism>
<feature type="compositionally biased region" description="Basic and acidic residues" evidence="1">
    <location>
        <begin position="10"/>
        <end position="25"/>
    </location>
</feature>
<gene>
    <name evidence="2" type="ORF">CYMTET_42244</name>
</gene>
<proteinExistence type="predicted"/>
<keyword evidence="3" id="KW-1185">Reference proteome</keyword>